<reference evidence="10 11" key="1">
    <citation type="submission" date="2012-01" db="EMBL/GenBank/DDBJ databases">
        <title>The Genome Sequence of Scardovia inopinata F0304.</title>
        <authorList>
            <consortium name="The Broad Institute Genome Sequencing Platform"/>
            <person name="Ward D."/>
            <person name="Earl A."/>
            <person name="Feldgarden M."/>
            <person name="Gevers D."/>
            <person name="Young S."/>
            <person name="Zeng Q."/>
            <person name="Koehrsen M."/>
            <person name="Alvarado L."/>
            <person name="Berlin A.M."/>
            <person name="Borenstein D."/>
            <person name="Chapman S.B."/>
            <person name="Chen Z."/>
            <person name="Engels R."/>
            <person name="Freedman E."/>
            <person name="Gellesch M."/>
            <person name="Goldberg J."/>
            <person name="Griggs A."/>
            <person name="Gujja S."/>
            <person name="Heilman E.R."/>
            <person name="Heiman D.I."/>
            <person name="Hepburn T.A."/>
            <person name="Howarth C."/>
            <person name="Jen D."/>
            <person name="Larson L."/>
            <person name="Mehta T."/>
            <person name="Park D."/>
            <person name="Pearson M."/>
            <person name="Richards J."/>
            <person name="Roberts A."/>
            <person name="Saif S."/>
            <person name="Shea T.D."/>
            <person name="Shenoy N."/>
            <person name="Sisk P."/>
            <person name="Stolte C."/>
            <person name="Sykes S.N."/>
            <person name="Walk T."/>
            <person name="White J."/>
            <person name="Yandava C."/>
            <person name="Izard J."/>
            <person name="Baranova O.V."/>
            <person name="Blanton J.M."/>
            <person name="Tanner A.C."/>
            <person name="Dewhirst F."/>
            <person name="Haas B."/>
            <person name="Nusbaum C."/>
            <person name="Birren B."/>
        </authorList>
    </citation>
    <scope>NUCLEOTIDE SEQUENCE [LARGE SCALE GENOMIC DNA]</scope>
    <source>
        <strain evidence="10 11">F0304</strain>
    </source>
</reference>
<dbReference type="HOGENOM" id="CLU_107907_0_0_11"/>
<evidence type="ECO:0000313" key="11">
    <source>
        <dbReference type="Proteomes" id="UP000005777"/>
    </source>
</evidence>
<dbReference type="GO" id="GO:0000976">
    <property type="term" value="F:transcription cis-regulatory region binding"/>
    <property type="evidence" value="ECO:0007669"/>
    <property type="project" value="TreeGrafter"/>
</dbReference>
<dbReference type="InterPro" id="IPR037914">
    <property type="entry name" value="SpoVT-AbrB_sf"/>
</dbReference>
<keyword evidence="6 7" id="KW-0804">Transcription</keyword>
<feature type="domain" description="SpoVT-AbrB" evidence="9">
    <location>
        <begin position="46"/>
        <end position="88"/>
    </location>
</feature>
<keyword evidence="11" id="KW-1185">Reference proteome</keyword>
<dbReference type="InterPro" id="IPR007159">
    <property type="entry name" value="SpoVT-AbrB_dom"/>
</dbReference>
<comment type="similarity">
    <text evidence="7">Belongs to the MraZ family.</text>
</comment>
<dbReference type="GO" id="GO:0005737">
    <property type="term" value="C:cytoplasm"/>
    <property type="evidence" value="ECO:0007669"/>
    <property type="project" value="UniProtKB-UniRule"/>
</dbReference>
<dbReference type="RefSeq" id="WP_006293358.1">
    <property type="nucleotide sequence ID" value="NZ_GG770225.1"/>
</dbReference>
<dbReference type="GO" id="GO:2000143">
    <property type="term" value="P:negative regulation of DNA-templated transcription initiation"/>
    <property type="evidence" value="ECO:0007669"/>
    <property type="project" value="TreeGrafter"/>
</dbReference>
<feature type="domain" description="SpoVT-AbrB" evidence="9">
    <location>
        <begin position="117"/>
        <end position="160"/>
    </location>
</feature>
<sequence length="185" mass="20172">MREKNDSGRGGADASSDFSASTNSASENSVSPAGTDSLLPPLLLGTYTPKIDAKGRVALPAKFRQQLGSGCVLARGQERCIYLLPFAEFRRIAAQIQRTSLSNKAARSYLRVFLSGAVDQEPDKQGRVTLPSMLRDYAHISKDIVVIGVGTRAEIWNKADWDTYLDQQEDGYSDIADDVLPEVAF</sequence>
<comment type="caution">
    <text evidence="10">The sequence shown here is derived from an EMBL/GenBank/DDBJ whole genome shotgun (WGS) entry which is preliminary data.</text>
</comment>
<dbReference type="PANTHER" id="PTHR34701">
    <property type="entry name" value="TRANSCRIPTIONAL REGULATOR MRAZ"/>
    <property type="match status" value="1"/>
</dbReference>
<evidence type="ECO:0000256" key="1">
    <source>
        <dbReference type="ARBA" id="ARBA00013860"/>
    </source>
</evidence>
<gene>
    <name evidence="7" type="primary">mraZ</name>
    <name evidence="10" type="ORF">HMPREF9020_00980</name>
</gene>
<dbReference type="GO" id="GO:0009295">
    <property type="term" value="C:nucleoid"/>
    <property type="evidence" value="ECO:0007669"/>
    <property type="project" value="UniProtKB-SubCell"/>
</dbReference>
<comment type="subunit">
    <text evidence="7">Forms oligomers.</text>
</comment>
<evidence type="ECO:0000256" key="6">
    <source>
        <dbReference type="ARBA" id="ARBA00023163"/>
    </source>
</evidence>
<dbReference type="HAMAP" id="MF_01008">
    <property type="entry name" value="MraZ"/>
    <property type="match status" value="1"/>
</dbReference>
<dbReference type="InterPro" id="IPR038619">
    <property type="entry name" value="MraZ_sf"/>
</dbReference>
<organism evidence="10 11">
    <name type="scientific">Scardovia inopinata F0304</name>
    <dbReference type="NCBI Taxonomy" id="641146"/>
    <lineage>
        <taxon>Bacteria</taxon>
        <taxon>Bacillati</taxon>
        <taxon>Actinomycetota</taxon>
        <taxon>Actinomycetes</taxon>
        <taxon>Bifidobacteriales</taxon>
        <taxon>Bifidobacteriaceae</taxon>
        <taxon>Scardovia</taxon>
    </lineage>
</organism>
<dbReference type="Gene3D" id="3.40.1550.20">
    <property type="entry name" value="Transcriptional regulator MraZ domain"/>
    <property type="match status" value="1"/>
</dbReference>
<comment type="subcellular location">
    <subcellularLocation>
        <location evidence="7">Cytoplasm</location>
        <location evidence="7">Nucleoid</location>
    </subcellularLocation>
</comment>
<dbReference type="InterPro" id="IPR020603">
    <property type="entry name" value="MraZ_dom"/>
</dbReference>
<dbReference type="InterPro" id="IPR035642">
    <property type="entry name" value="MraZ_N"/>
</dbReference>
<keyword evidence="5 7" id="KW-0238">DNA-binding</keyword>
<dbReference type="PROSITE" id="PS51740">
    <property type="entry name" value="SPOVT_ABRB"/>
    <property type="match status" value="2"/>
</dbReference>
<evidence type="ECO:0000256" key="8">
    <source>
        <dbReference type="SAM" id="MobiDB-lite"/>
    </source>
</evidence>
<accession>W5IK85</accession>
<protein>
    <recommendedName>
        <fullName evidence="1 7">Transcriptional regulator MraZ</fullName>
    </recommendedName>
</protein>
<dbReference type="NCBIfam" id="TIGR00242">
    <property type="entry name" value="division/cell wall cluster transcriptional repressor MraZ"/>
    <property type="match status" value="1"/>
</dbReference>
<dbReference type="SUPFAM" id="SSF89447">
    <property type="entry name" value="AbrB/MazE/MraZ-like"/>
    <property type="match status" value="1"/>
</dbReference>
<feature type="region of interest" description="Disordered" evidence="8">
    <location>
        <begin position="1"/>
        <end position="33"/>
    </location>
</feature>
<name>W5IK85_SCAIO</name>
<evidence type="ECO:0000256" key="3">
    <source>
        <dbReference type="ARBA" id="ARBA00022737"/>
    </source>
</evidence>
<evidence type="ECO:0000256" key="2">
    <source>
        <dbReference type="ARBA" id="ARBA00022490"/>
    </source>
</evidence>
<keyword evidence="2 7" id="KW-0963">Cytoplasm</keyword>
<dbReference type="Pfam" id="PF02381">
    <property type="entry name" value="MraZ"/>
    <property type="match status" value="2"/>
</dbReference>
<keyword evidence="3" id="KW-0677">Repeat</keyword>
<evidence type="ECO:0000313" key="10">
    <source>
        <dbReference type="EMBL" id="EFG27338.1"/>
    </source>
</evidence>
<dbReference type="GO" id="GO:0003700">
    <property type="term" value="F:DNA-binding transcription factor activity"/>
    <property type="evidence" value="ECO:0007669"/>
    <property type="project" value="UniProtKB-UniRule"/>
</dbReference>
<dbReference type="eggNOG" id="COG2001">
    <property type="taxonomic scope" value="Bacteria"/>
</dbReference>
<evidence type="ECO:0000256" key="5">
    <source>
        <dbReference type="ARBA" id="ARBA00023125"/>
    </source>
</evidence>
<dbReference type="AlphaFoldDB" id="W5IK85"/>
<dbReference type="EMBL" id="ADCX01000004">
    <property type="protein sequence ID" value="EFG27338.1"/>
    <property type="molecule type" value="Genomic_DNA"/>
</dbReference>
<proteinExistence type="inferred from homology"/>
<keyword evidence="4 7" id="KW-0805">Transcription regulation</keyword>
<dbReference type="CDD" id="cd16321">
    <property type="entry name" value="MraZ_C"/>
    <property type="match status" value="1"/>
</dbReference>
<dbReference type="PANTHER" id="PTHR34701:SF1">
    <property type="entry name" value="TRANSCRIPTIONAL REGULATOR MRAZ"/>
    <property type="match status" value="1"/>
</dbReference>
<dbReference type="CDD" id="cd16320">
    <property type="entry name" value="MraZ_N"/>
    <property type="match status" value="1"/>
</dbReference>
<evidence type="ECO:0000256" key="7">
    <source>
        <dbReference type="HAMAP-Rule" id="MF_01008"/>
    </source>
</evidence>
<feature type="compositionally biased region" description="Low complexity" evidence="8">
    <location>
        <begin position="12"/>
        <end position="26"/>
    </location>
</feature>
<dbReference type="InterPro" id="IPR003444">
    <property type="entry name" value="MraZ"/>
</dbReference>
<dbReference type="Proteomes" id="UP000005777">
    <property type="component" value="Unassembled WGS sequence"/>
</dbReference>
<evidence type="ECO:0000259" key="9">
    <source>
        <dbReference type="PROSITE" id="PS51740"/>
    </source>
</evidence>
<evidence type="ECO:0000256" key="4">
    <source>
        <dbReference type="ARBA" id="ARBA00023015"/>
    </source>
</evidence>
<dbReference type="InterPro" id="IPR035644">
    <property type="entry name" value="MraZ_C"/>
</dbReference>